<proteinExistence type="predicted"/>
<organism evidence="1 2">
    <name type="scientific">Uabimicrobium amorphum</name>
    <dbReference type="NCBI Taxonomy" id="2596890"/>
    <lineage>
        <taxon>Bacteria</taxon>
        <taxon>Pseudomonadati</taxon>
        <taxon>Planctomycetota</taxon>
        <taxon>Candidatus Uabimicrobiia</taxon>
        <taxon>Candidatus Uabimicrobiales</taxon>
        <taxon>Candidatus Uabimicrobiaceae</taxon>
        <taxon>Candidatus Uabimicrobium</taxon>
    </lineage>
</organism>
<protein>
    <submittedName>
        <fullName evidence="1">Uncharacterized protein</fullName>
    </submittedName>
</protein>
<sequence length="427" mass="50250">MRLSDYIVDHLHFKINSQLQLSLMLPNKTGGICEEHSSFNFVDGKKNILYISSARACKTYKKSNYNLICINYQLRDEVFDILEKDAKVEKKQIIHSFIQSDSNLAVVLIIDEDIYYVDAIRIVRFLRKSLRSNIPIHIYVLLPIINDLLYSRLLLLDCECYTPFAPETFYGKHTPQQHQHFLHTVDKIRQDLPQKQDPKETQVMDIETYQNYNFDEYNIPTIFDTSSVKFNSCDYKVRIDTNAYSTLNTQRQASTPIGLDVFPDIELYLTLSVLWKSFSKIVLYINSLLGKKLQLLSVYKSSLNTLDSEMHHAPQYQIFYSSIENSLLEIFENPRQESNYLVETNGNHEEINTYIFYYYHLMCRLTAIIVYNINDELEREEKVKIAVKIVEILKKDVGLFPIPVRINDRWAELSILDIFKHFRKNKL</sequence>
<dbReference type="KEGG" id="uam:UABAM_03308"/>
<name>A0A5S9INU3_UABAM</name>
<reference evidence="1 2" key="1">
    <citation type="submission" date="2019-08" db="EMBL/GenBank/DDBJ databases">
        <title>Complete genome sequence of Candidatus Uab amorphum.</title>
        <authorList>
            <person name="Shiratori T."/>
            <person name="Suzuki S."/>
            <person name="Kakizawa Y."/>
            <person name="Ishida K."/>
        </authorList>
    </citation>
    <scope>NUCLEOTIDE SEQUENCE [LARGE SCALE GENOMIC DNA]</scope>
    <source>
        <strain evidence="1 2">SRT547</strain>
    </source>
</reference>
<gene>
    <name evidence="1" type="ORF">UABAM_03308</name>
</gene>
<dbReference type="AlphaFoldDB" id="A0A5S9INU3"/>
<keyword evidence="2" id="KW-1185">Reference proteome</keyword>
<evidence type="ECO:0000313" key="2">
    <source>
        <dbReference type="Proteomes" id="UP000326354"/>
    </source>
</evidence>
<dbReference type="Proteomes" id="UP000326354">
    <property type="component" value="Chromosome"/>
</dbReference>
<dbReference type="EMBL" id="AP019860">
    <property type="protein sequence ID" value="BBM84947.1"/>
    <property type="molecule type" value="Genomic_DNA"/>
</dbReference>
<accession>A0A5S9INU3</accession>
<evidence type="ECO:0000313" key="1">
    <source>
        <dbReference type="EMBL" id="BBM84947.1"/>
    </source>
</evidence>
<dbReference type="RefSeq" id="WP_151969073.1">
    <property type="nucleotide sequence ID" value="NZ_AP019860.1"/>
</dbReference>